<evidence type="ECO:0000313" key="2">
    <source>
        <dbReference type="Proteomes" id="UP000186607"/>
    </source>
</evidence>
<gene>
    <name evidence="1" type="ORF">BOO71_0002215</name>
</gene>
<dbReference type="EMBL" id="MSTI01000027">
    <property type="protein sequence ID" value="OLV19614.1"/>
    <property type="molecule type" value="Genomic_DNA"/>
</dbReference>
<name>A0A1U7P378_9DEIO</name>
<protein>
    <submittedName>
        <fullName evidence="1">Uncharacterized protein</fullName>
    </submittedName>
</protein>
<comment type="caution">
    <text evidence="1">The sequence shown here is derived from an EMBL/GenBank/DDBJ whole genome shotgun (WGS) entry which is preliminary data.</text>
</comment>
<dbReference type="AlphaFoldDB" id="A0A1U7P378"/>
<accession>A0A1U7P378</accession>
<organism evidence="1 2">
    <name type="scientific">Deinococcus marmoris</name>
    <dbReference type="NCBI Taxonomy" id="249408"/>
    <lineage>
        <taxon>Bacteria</taxon>
        <taxon>Thermotogati</taxon>
        <taxon>Deinococcota</taxon>
        <taxon>Deinococci</taxon>
        <taxon>Deinococcales</taxon>
        <taxon>Deinococcaceae</taxon>
        <taxon>Deinococcus</taxon>
    </lineage>
</organism>
<dbReference type="Proteomes" id="UP000186607">
    <property type="component" value="Unassembled WGS sequence"/>
</dbReference>
<keyword evidence="2" id="KW-1185">Reference proteome</keyword>
<sequence length="80" mass="9442">MEPWPPREFVQKYGQRTPELQKCLPLCRICCCRTPCLSHLGFSGWSIQFNCNGIVPLSCPQNPFRRQMKVQVMSWFSFWS</sequence>
<proteinExistence type="predicted"/>
<reference evidence="1 2" key="1">
    <citation type="submission" date="2017-01" db="EMBL/GenBank/DDBJ databases">
        <title>Genome Analysis of Deinococcus marmoris KOPRI26562.</title>
        <authorList>
            <person name="Kim J.H."/>
            <person name="Oh H.-M."/>
        </authorList>
    </citation>
    <scope>NUCLEOTIDE SEQUENCE [LARGE SCALE GENOMIC DNA]</scope>
    <source>
        <strain evidence="1 2">KOPRI26562</strain>
    </source>
</reference>
<evidence type="ECO:0000313" key="1">
    <source>
        <dbReference type="EMBL" id="OLV19614.1"/>
    </source>
</evidence>